<name>A0A9X2CLK8_9FLAO</name>
<organism evidence="2 3">
    <name type="scientific">Zunongwangia pacifica</name>
    <dbReference type="NCBI Taxonomy" id="2911062"/>
    <lineage>
        <taxon>Bacteria</taxon>
        <taxon>Pseudomonadati</taxon>
        <taxon>Bacteroidota</taxon>
        <taxon>Flavobacteriia</taxon>
        <taxon>Flavobacteriales</taxon>
        <taxon>Flavobacteriaceae</taxon>
        <taxon>Zunongwangia</taxon>
    </lineage>
</organism>
<dbReference type="Gene3D" id="3.40.50.300">
    <property type="entry name" value="P-loop containing nucleotide triphosphate hydrolases"/>
    <property type="match status" value="1"/>
</dbReference>
<proteinExistence type="predicted"/>
<dbReference type="EMBL" id="JAKHSK010000012">
    <property type="protein sequence ID" value="MCL6218625.1"/>
    <property type="molecule type" value="Genomic_DNA"/>
</dbReference>
<dbReference type="Proteomes" id="UP001139521">
    <property type="component" value="Unassembled WGS sequence"/>
</dbReference>
<sequence length="426" mass="48545">MSIDVNKILKDRAQQSQKDRYSKFGLKSNPFPKSGTANINESSDQTVALAPIDEKVHKEIVNYIADSLYASSKKDQKLIGTITGDYGTGKTQLLLYAKSIIQNESKKAFAIYINNPGTNLPQLIGSIIEKIGQEQFKKYLWTQVLDEIKKPKNTYKADLEKFLASPQGDMFGKSNDPFSIENEANHKAFLDAFIKQINSRSKRAELNNTLKHIILSILEERNQDAVIADYFYNLISEDFGISKTWETITSGSGKYLNNKVVKLLNAIIDIVQEQGFERFYLLVDEFEDITSGRLTKKESDTYAYNLRALIDKERRWCLLIALTRTALEDIQKISPPLADRLTDREINIERLSTAQMKILVLNYLNLSRENSDSLTPFTEEAIQMVNKITGELPRLALRKLYFLLERAADSESINEIDVKFVEANLQ</sequence>
<dbReference type="InterPro" id="IPR021228">
    <property type="entry name" value="BrxD"/>
</dbReference>
<feature type="compositionally biased region" description="Basic and acidic residues" evidence="1">
    <location>
        <begin position="12"/>
        <end position="22"/>
    </location>
</feature>
<evidence type="ECO:0000313" key="3">
    <source>
        <dbReference type="Proteomes" id="UP001139521"/>
    </source>
</evidence>
<protein>
    <submittedName>
        <fullName evidence="2">DUF2791 family P-loop domain-containing protein</fullName>
    </submittedName>
</protein>
<dbReference type="Pfam" id="PF10923">
    <property type="entry name" value="BrxC_BrxD"/>
    <property type="match status" value="1"/>
</dbReference>
<dbReference type="InterPro" id="IPR027417">
    <property type="entry name" value="P-loop_NTPase"/>
</dbReference>
<evidence type="ECO:0000256" key="1">
    <source>
        <dbReference type="SAM" id="MobiDB-lite"/>
    </source>
</evidence>
<comment type="caution">
    <text evidence="2">The sequence shown here is derived from an EMBL/GenBank/DDBJ whole genome shotgun (WGS) entry which is preliminary data.</text>
</comment>
<accession>A0A9X2CLK8</accession>
<reference evidence="2" key="1">
    <citation type="submission" date="2022-01" db="EMBL/GenBank/DDBJ databases">
        <title>Genome sequencing of Zunongwangia sp. M21534 genome.</title>
        <authorList>
            <person name="Chen Y."/>
            <person name="Dong C."/>
            <person name="Shao Z."/>
        </authorList>
    </citation>
    <scope>NUCLEOTIDE SEQUENCE</scope>
    <source>
        <strain evidence="2">MCCC M21534</strain>
    </source>
</reference>
<feature type="region of interest" description="Disordered" evidence="1">
    <location>
        <begin position="12"/>
        <end position="38"/>
    </location>
</feature>
<dbReference type="RefSeq" id="WP_225573234.1">
    <property type="nucleotide sequence ID" value="NZ_JAKHSK010000012.1"/>
</dbReference>
<keyword evidence="3" id="KW-1185">Reference proteome</keyword>
<evidence type="ECO:0000313" key="2">
    <source>
        <dbReference type="EMBL" id="MCL6218625.1"/>
    </source>
</evidence>
<gene>
    <name evidence="2" type="ORF">L1967_09980</name>
</gene>
<dbReference type="AlphaFoldDB" id="A0A9X2CLK8"/>
<dbReference type="SUPFAM" id="SSF52540">
    <property type="entry name" value="P-loop containing nucleoside triphosphate hydrolases"/>
    <property type="match status" value="1"/>
</dbReference>